<gene>
    <name evidence="1" type="ORF">SAMN05660297_02634</name>
</gene>
<name>A0A1I0F1I2_9FIRM</name>
<protein>
    <recommendedName>
        <fullName evidence="3">Glycine zipper</fullName>
    </recommendedName>
</protein>
<evidence type="ECO:0000313" key="1">
    <source>
        <dbReference type="EMBL" id="SET51718.1"/>
    </source>
</evidence>
<evidence type="ECO:0000313" key="2">
    <source>
        <dbReference type="Proteomes" id="UP000199568"/>
    </source>
</evidence>
<reference evidence="1 2" key="1">
    <citation type="submission" date="2016-10" db="EMBL/GenBank/DDBJ databases">
        <authorList>
            <person name="de Groot N.N."/>
        </authorList>
    </citation>
    <scope>NUCLEOTIDE SEQUENCE [LARGE SCALE GENOMIC DNA]</scope>
    <source>
        <strain evidence="1 2">DSM 18979</strain>
    </source>
</reference>
<proteinExistence type="predicted"/>
<keyword evidence="2" id="KW-1185">Reference proteome</keyword>
<accession>A0A1I0F1I2</accession>
<dbReference type="AlphaFoldDB" id="A0A1I0F1I2"/>
<organism evidence="1 2">
    <name type="scientific">Natronincola peptidivorans</name>
    <dbReference type="NCBI Taxonomy" id="426128"/>
    <lineage>
        <taxon>Bacteria</taxon>
        <taxon>Bacillati</taxon>
        <taxon>Bacillota</taxon>
        <taxon>Clostridia</taxon>
        <taxon>Peptostreptococcales</taxon>
        <taxon>Natronincolaceae</taxon>
        <taxon>Natronincola</taxon>
    </lineage>
</organism>
<dbReference type="Proteomes" id="UP000199568">
    <property type="component" value="Unassembled WGS sequence"/>
</dbReference>
<evidence type="ECO:0008006" key="3">
    <source>
        <dbReference type="Google" id="ProtNLM"/>
    </source>
</evidence>
<dbReference type="EMBL" id="FOHU01000013">
    <property type="protein sequence ID" value="SET51718.1"/>
    <property type="molecule type" value="Genomic_DNA"/>
</dbReference>
<dbReference type="STRING" id="426128.SAMN05660297_02634"/>
<sequence length="76" mass="7415">MKIVLNVYNKNKKGVDVVFKNSLLGGDGTTGLKIGGEIGKAIGGAIGGVVGGESGKETGEKVGEAIGSGAGVVIDK</sequence>